<protein>
    <submittedName>
        <fullName evidence="3">Pentapeptide repeat-containing protein</fullName>
    </submittedName>
</protein>
<sequence length="279" mass="31073">MRRLEIIIKKSFWILYNLSGARHIVEMAWIRKPNAPDYEKPPTFLLWVIGLYGALYGIAAHYEAALDRAENRMDALVSQVSTGDEQAFKNLIRQIPRIQRMETPPEPSLRWPLEGNFVLGSFLDKEPNPKILQQTRETLETWKGKLAGVNLRGIDLSGARLWDARLFGAELAKADLSKANIEGADISGAHFDEANLSGARLGKADLSGAWLRRADLSGAVLRGALGEIKNWQEIASLEDANIHGVIDAPEGFRAWALKNGAVEMAPEEWAAFRGNGYKR</sequence>
<evidence type="ECO:0000256" key="1">
    <source>
        <dbReference type="ARBA" id="ARBA00022737"/>
    </source>
</evidence>
<gene>
    <name evidence="3" type="ORF">BECKUNK1418G_GA0071005_10077</name>
    <name evidence="4" type="ORF">BECKUNK1418H_GA0071006_100545</name>
</gene>
<feature type="transmembrane region" description="Helical" evidence="2">
    <location>
        <begin position="42"/>
        <end position="62"/>
    </location>
</feature>
<keyword evidence="1" id="KW-0677">Repeat</keyword>
<evidence type="ECO:0000256" key="2">
    <source>
        <dbReference type="SAM" id="Phobius"/>
    </source>
</evidence>
<dbReference type="InterPro" id="IPR001646">
    <property type="entry name" value="5peptide_repeat"/>
</dbReference>
<keyword evidence="2" id="KW-1133">Transmembrane helix</keyword>
<dbReference type="EMBL" id="CAADGD010000005">
    <property type="protein sequence ID" value="VFK68744.1"/>
    <property type="molecule type" value="Genomic_DNA"/>
</dbReference>
<dbReference type="AlphaFoldDB" id="A0A451A061"/>
<reference evidence="3" key="1">
    <citation type="submission" date="2019-02" db="EMBL/GenBank/DDBJ databases">
        <authorList>
            <person name="Gruber-Vodicka R. H."/>
            <person name="Seah K. B. B."/>
        </authorList>
    </citation>
    <scope>NUCLEOTIDE SEQUENCE</scope>
    <source>
        <strain evidence="4">BECK_BY19</strain>
        <strain evidence="3">BECK_BY8</strain>
    </source>
</reference>
<name>A0A451A061_9GAMM</name>
<organism evidence="3">
    <name type="scientific">Candidatus Kentrum sp. UNK</name>
    <dbReference type="NCBI Taxonomy" id="2126344"/>
    <lineage>
        <taxon>Bacteria</taxon>
        <taxon>Pseudomonadati</taxon>
        <taxon>Pseudomonadota</taxon>
        <taxon>Gammaproteobacteria</taxon>
        <taxon>Candidatus Kentrum</taxon>
    </lineage>
</organism>
<evidence type="ECO:0000313" key="4">
    <source>
        <dbReference type="EMBL" id="VFK68744.1"/>
    </source>
</evidence>
<keyword evidence="2" id="KW-0812">Transmembrane</keyword>
<dbReference type="Pfam" id="PF00805">
    <property type="entry name" value="Pentapeptide"/>
    <property type="match status" value="1"/>
</dbReference>
<keyword evidence="2" id="KW-0472">Membrane</keyword>
<evidence type="ECO:0000313" key="3">
    <source>
        <dbReference type="EMBL" id="VFK59420.1"/>
    </source>
</evidence>
<dbReference type="PANTHER" id="PTHR47485:SF1">
    <property type="entry name" value="THYLAKOID LUMENAL 17.4 KDA PROTEIN, CHLOROPLASTIC"/>
    <property type="match status" value="1"/>
</dbReference>
<accession>A0A451A061</accession>
<dbReference type="PANTHER" id="PTHR47485">
    <property type="entry name" value="THYLAKOID LUMENAL 17.4 KDA PROTEIN, CHLOROPLASTIC"/>
    <property type="match status" value="1"/>
</dbReference>
<dbReference type="EMBL" id="CAADFZ010000007">
    <property type="protein sequence ID" value="VFK59420.1"/>
    <property type="molecule type" value="Genomic_DNA"/>
</dbReference>
<dbReference type="Gene3D" id="2.160.20.80">
    <property type="entry name" value="E3 ubiquitin-protein ligase SopA"/>
    <property type="match status" value="1"/>
</dbReference>
<dbReference type="SUPFAM" id="SSF141571">
    <property type="entry name" value="Pentapeptide repeat-like"/>
    <property type="match status" value="1"/>
</dbReference>
<proteinExistence type="predicted"/>